<sequence length="248" mass="29044">MRYLIFFVFSCLPFGIFSQIVNIEDQRQNAPEMGLSGQADFNFNINKNTTVLYQLGNRIQARYREDEHLFLFFNEINLVKADGEDFVNGGFQHLRYNKIISEKFRWEAFTQSQYNGVQKIDWRYLLGAGPRFTLLNTDSLAINTGVLTMFEYEQLKEGLGSEATVRLSTYLSFKYDITKNMNLSSTTYYQPKVWNFKDYRISNETTFNIGLTNKLSLKVIYTLVYDSRPAFEVPETIYNLKNAISYKF</sequence>
<organism evidence="1 2">
    <name type="scientific">Acidiluteibacter ferrifornacis</name>
    <dbReference type="NCBI Taxonomy" id="2692424"/>
    <lineage>
        <taxon>Bacteria</taxon>
        <taxon>Pseudomonadati</taxon>
        <taxon>Bacteroidota</taxon>
        <taxon>Flavobacteriia</taxon>
        <taxon>Flavobacteriales</taxon>
        <taxon>Cryomorphaceae</taxon>
        <taxon>Acidiluteibacter</taxon>
    </lineage>
</organism>
<dbReference type="Proteomes" id="UP000470771">
    <property type="component" value="Unassembled WGS sequence"/>
</dbReference>
<dbReference type="InterPro" id="IPR007433">
    <property type="entry name" value="DUF481"/>
</dbReference>
<proteinExistence type="predicted"/>
<dbReference type="RefSeq" id="WP_160633578.1">
    <property type="nucleotide sequence ID" value="NZ_WWNE01000008.1"/>
</dbReference>
<name>A0A6N9NL11_9FLAO</name>
<keyword evidence="2" id="KW-1185">Reference proteome</keyword>
<evidence type="ECO:0000313" key="1">
    <source>
        <dbReference type="EMBL" id="NBG66623.1"/>
    </source>
</evidence>
<gene>
    <name evidence="1" type="ORF">GQN54_10905</name>
</gene>
<comment type="caution">
    <text evidence="1">The sequence shown here is derived from an EMBL/GenBank/DDBJ whole genome shotgun (WGS) entry which is preliminary data.</text>
</comment>
<dbReference type="AlphaFoldDB" id="A0A6N9NL11"/>
<dbReference type="EMBL" id="WWNE01000008">
    <property type="protein sequence ID" value="NBG66623.1"/>
    <property type="molecule type" value="Genomic_DNA"/>
</dbReference>
<accession>A0A6N9NL11</accession>
<protein>
    <submittedName>
        <fullName evidence="1">DUF481 domain-containing protein</fullName>
    </submittedName>
</protein>
<dbReference type="Pfam" id="PF04338">
    <property type="entry name" value="DUF481"/>
    <property type="match status" value="1"/>
</dbReference>
<evidence type="ECO:0000313" key="2">
    <source>
        <dbReference type="Proteomes" id="UP000470771"/>
    </source>
</evidence>
<reference evidence="1 2" key="1">
    <citation type="submission" date="2019-12" db="EMBL/GenBank/DDBJ databases">
        <authorList>
            <person name="Zhao J."/>
        </authorList>
    </citation>
    <scope>NUCLEOTIDE SEQUENCE [LARGE SCALE GENOMIC DNA]</scope>
    <source>
        <strain evidence="1 2">S-15</strain>
    </source>
</reference>